<dbReference type="Proteomes" id="UP000182278">
    <property type="component" value="Unassembled WGS sequence"/>
</dbReference>
<name>A0A1J4SF12_9BACT</name>
<dbReference type="UniPathway" id="UPA00219"/>
<evidence type="ECO:0000256" key="1">
    <source>
        <dbReference type="ARBA" id="ARBA00004496"/>
    </source>
</evidence>
<evidence type="ECO:0000313" key="19">
    <source>
        <dbReference type="EMBL" id="OIN96853.1"/>
    </source>
</evidence>
<evidence type="ECO:0000259" key="18">
    <source>
        <dbReference type="Pfam" id="PF08245"/>
    </source>
</evidence>
<evidence type="ECO:0000256" key="4">
    <source>
        <dbReference type="ARBA" id="ARBA00022490"/>
    </source>
</evidence>
<dbReference type="PANTHER" id="PTHR43445">
    <property type="entry name" value="UDP-N-ACETYLMURAMATE--L-ALANINE LIGASE-RELATED"/>
    <property type="match status" value="1"/>
</dbReference>
<dbReference type="InterPro" id="IPR036615">
    <property type="entry name" value="Mur_ligase_C_dom_sf"/>
</dbReference>
<dbReference type="EC" id="6.3.2.8" evidence="3 14"/>
<feature type="domain" description="Mur ligase C-terminal" evidence="17">
    <location>
        <begin position="314"/>
        <end position="443"/>
    </location>
</feature>
<dbReference type="InterPro" id="IPR000713">
    <property type="entry name" value="Mur_ligase_N"/>
</dbReference>
<keyword evidence="12 14" id="KW-0961">Cell wall biogenesis/degradation</keyword>
<dbReference type="Gene3D" id="3.90.190.20">
    <property type="entry name" value="Mur ligase, C-terminal domain"/>
    <property type="match status" value="1"/>
</dbReference>
<dbReference type="AlphaFoldDB" id="A0A1J4SF12"/>
<dbReference type="SUPFAM" id="SSF51984">
    <property type="entry name" value="MurCD N-terminal domain"/>
    <property type="match status" value="1"/>
</dbReference>
<dbReference type="PANTHER" id="PTHR43445:SF3">
    <property type="entry name" value="UDP-N-ACETYLMURAMATE--L-ALANINE LIGASE"/>
    <property type="match status" value="1"/>
</dbReference>
<dbReference type="InterPro" id="IPR004101">
    <property type="entry name" value="Mur_ligase_C"/>
</dbReference>
<dbReference type="InterPro" id="IPR036565">
    <property type="entry name" value="Mur-like_cat_sf"/>
</dbReference>
<keyword evidence="8 14" id="KW-0067">ATP-binding</keyword>
<feature type="binding site" evidence="14">
    <location>
        <begin position="111"/>
        <end position="117"/>
    </location>
    <ligand>
        <name>ATP</name>
        <dbReference type="ChEBI" id="CHEBI:30616"/>
    </ligand>
</feature>
<dbReference type="InterPro" id="IPR050061">
    <property type="entry name" value="MurCDEF_pg_biosynth"/>
</dbReference>
<comment type="similarity">
    <text evidence="14">Belongs to the MurCDEF family.</text>
</comment>
<evidence type="ECO:0000256" key="12">
    <source>
        <dbReference type="ARBA" id="ARBA00023316"/>
    </source>
</evidence>
<evidence type="ECO:0000256" key="14">
    <source>
        <dbReference type="HAMAP-Rule" id="MF_00046"/>
    </source>
</evidence>
<dbReference type="GO" id="GO:0008360">
    <property type="term" value="P:regulation of cell shape"/>
    <property type="evidence" value="ECO:0007669"/>
    <property type="project" value="UniProtKB-KW"/>
</dbReference>
<keyword evidence="5 14" id="KW-0436">Ligase</keyword>
<evidence type="ECO:0000256" key="5">
    <source>
        <dbReference type="ARBA" id="ARBA00022598"/>
    </source>
</evidence>
<comment type="function">
    <text evidence="14">Cell wall formation.</text>
</comment>
<dbReference type="Pfam" id="PF01225">
    <property type="entry name" value="Mur_ligase"/>
    <property type="match status" value="1"/>
</dbReference>
<dbReference type="GO" id="GO:0008763">
    <property type="term" value="F:UDP-N-acetylmuramate-L-alanine ligase activity"/>
    <property type="evidence" value="ECO:0007669"/>
    <property type="project" value="UniProtKB-UniRule"/>
</dbReference>
<comment type="caution">
    <text evidence="19">The sequence shown here is derived from an EMBL/GenBank/DDBJ whole genome shotgun (WGS) entry which is preliminary data.</text>
</comment>
<evidence type="ECO:0000256" key="11">
    <source>
        <dbReference type="ARBA" id="ARBA00023306"/>
    </source>
</evidence>
<keyword evidence="7 14" id="KW-0547">Nucleotide-binding</keyword>
<evidence type="ECO:0000256" key="6">
    <source>
        <dbReference type="ARBA" id="ARBA00022618"/>
    </source>
</evidence>
<feature type="transmembrane region" description="Helical" evidence="15">
    <location>
        <begin position="7"/>
        <end position="25"/>
    </location>
</feature>
<keyword evidence="4 14" id="KW-0963">Cytoplasm</keyword>
<dbReference type="Gene3D" id="3.40.50.720">
    <property type="entry name" value="NAD(P)-binding Rossmann-like Domain"/>
    <property type="match status" value="1"/>
</dbReference>
<keyword evidence="11 14" id="KW-0131">Cell cycle</keyword>
<evidence type="ECO:0000313" key="20">
    <source>
        <dbReference type="Proteomes" id="UP000182278"/>
    </source>
</evidence>
<dbReference type="GO" id="GO:0009252">
    <property type="term" value="P:peptidoglycan biosynthetic process"/>
    <property type="evidence" value="ECO:0007669"/>
    <property type="project" value="UniProtKB-UniRule"/>
</dbReference>
<dbReference type="GO" id="GO:0005737">
    <property type="term" value="C:cytoplasm"/>
    <property type="evidence" value="ECO:0007669"/>
    <property type="project" value="UniProtKB-SubCell"/>
</dbReference>
<reference evidence="19 20" key="1">
    <citation type="journal article" date="2016" name="Environ. Microbiol.">
        <title>Genomic resolution of a cold subsurface aquifer community provides metabolic insights for novel microbes adapted to high CO concentrations.</title>
        <authorList>
            <person name="Probst A.J."/>
            <person name="Castelle C.J."/>
            <person name="Singh A."/>
            <person name="Brown C.T."/>
            <person name="Anantharaman K."/>
            <person name="Sharon I."/>
            <person name="Hug L.A."/>
            <person name="Burstein D."/>
            <person name="Emerson J.B."/>
            <person name="Thomas B.C."/>
            <person name="Banfield J.F."/>
        </authorList>
    </citation>
    <scope>NUCLEOTIDE SEQUENCE [LARGE SCALE GENOMIC DNA]</scope>
    <source>
        <strain evidence="19">CG1_02_38_46</strain>
    </source>
</reference>
<keyword evidence="6 14" id="KW-0132">Cell division</keyword>
<evidence type="ECO:0000256" key="15">
    <source>
        <dbReference type="SAM" id="Phobius"/>
    </source>
</evidence>
<organism evidence="19 20">
    <name type="scientific">Candidatus Desantisbacteria bacterium CG1_02_38_46</name>
    <dbReference type="NCBI Taxonomy" id="1817893"/>
    <lineage>
        <taxon>Bacteria</taxon>
        <taxon>Candidatus Desantisiibacteriota</taxon>
    </lineage>
</organism>
<keyword evidence="15" id="KW-0812">Transmembrane</keyword>
<dbReference type="Pfam" id="PF02875">
    <property type="entry name" value="Mur_ligase_C"/>
    <property type="match status" value="1"/>
</dbReference>
<sequence length="459" mass="50600">MKNKKAIHFVGIGGIGMSAIAQILLDRGESVTGSDIKDTHIIQKLRDKGAVIYIGHKAKNIHGAMLLVVSSAISKFNPELKEARKKKIPIIARAMMLALLMEGSKKIIIAGTHGKTTTTSMISFLLESNGFDPTLAIGGELEIFGGNAKLGQGEYFVAEADESDGSFLNLSPDIGIVTNVEPEHLDYYKNIQEIRNAFKRFLKNIKPGGAAVLCLDDENISRIVAQKFNPDIQFITYGIKNKKADILAEDVKLRPWGSQASIFRNGVLLGTLQLNVPGIHNVLNAMAAVGAGLFLGIRFKKICNAMVKFKNVRRRFEVRGEVGGILILDDYAHHPTEVRMTLQAARMLNRKRIVVVFQPHRWTRTKFMGRELGAALSVADLIFVTKVYSAGERPLSGVHPNLILDAIKPLNRNVKFLKDTKKIISTLLETLKSKDLLLTLGAGDVYKIGEELLEKINNE</sequence>
<dbReference type="InterPro" id="IPR013221">
    <property type="entry name" value="Mur_ligase_cen"/>
</dbReference>
<protein>
    <recommendedName>
        <fullName evidence="3 14">UDP-N-acetylmuramate--L-alanine ligase</fullName>
        <ecNumber evidence="3 14">6.3.2.8</ecNumber>
    </recommendedName>
    <alternativeName>
        <fullName evidence="14">UDP-N-acetylmuramoyl-L-alanine synthetase</fullName>
    </alternativeName>
</protein>
<comment type="subcellular location">
    <subcellularLocation>
        <location evidence="1 14">Cytoplasm</location>
    </subcellularLocation>
</comment>
<dbReference type="GO" id="GO:0005524">
    <property type="term" value="F:ATP binding"/>
    <property type="evidence" value="ECO:0007669"/>
    <property type="project" value="UniProtKB-UniRule"/>
</dbReference>
<evidence type="ECO:0000256" key="13">
    <source>
        <dbReference type="ARBA" id="ARBA00047833"/>
    </source>
</evidence>
<evidence type="ECO:0000256" key="8">
    <source>
        <dbReference type="ARBA" id="ARBA00022840"/>
    </source>
</evidence>
<keyword evidence="15" id="KW-1133">Transmembrane helix</keyword>
<dbReference type="HAMAP" id="MF_00046">
    <property type="entry name" value="MurC"/>
    <property type="match status" value="1"/>
</dbReference>
<feature type="domain" description="Mur ligase N-terminal catalytic" evidence="16">
    <location>
        <begin position="7"/>
        <end position="103"/>
    </location>
</feature>
<dbReference type="SUPFAM" id="SSF53244">
    <property type="entry name" value="MurD-like peptide ligases, peptide-binding domain"/>
    <property type="match status" value="1"/>
</dbReference>
<evidence type="ECO:0000256" key="2">
    <source>
        <dbReference type="ARBA" id="ARBA00004752"/>
    </source>
</evidence>
<evidence type="ECO:0000259" key="16">
    <source>
        <dbReference type="Pfam" id="PF01225"/>
    </source>
</evidence>
<dbReference type="NCBIfam" id="TIGR01082">
    <property type="entry name" value="murC"/>
    <property type="match status" value="1"/>
</dbReference>
<evidence type="ECO:0000256" key="10">
    <source>
        <dbReference type="ARBA" id="ARBA00022984"/>
    </source>
</evidence>
<dbReference type="Gene3D" id="3.40.1190.10">
    <property type="entry name" value="Mur-like, catalytic domain"/>
    <property type="match status" value="1"/>
</dbReference>
<evidence type="ECO:0000256" key="9">
    <source>
        <dbReference type="ARBA" id="ARBA00022960"/>
    </source>
</evidence>
<keyword evidence="9 14" id="KW-0133">Cell shape</keyword>
<dbReference type="GO" id="GO:0071555">
    <property type="term" value="P:cell wall organization"/>
    <property type="evidence" value="ECO:0007669"/>
    <property type="project" value="UniProtKB-KW"/>
</dbReference>
<dbReference type="EMBL" id="MNUO01000075">
    <property type="protein sequence ID" value="OIN96853.1"/>
    <property type="molecule type" value="Genomic_DNA"/>
</dbReference>
<evidence type="ECO:0000256" key="7">
    <source>
        <dbReference type="ARBA" id="ARBA00022741"/>
    </source>
</evidence>
<gene>
    <name evidence="14" type="primary">murC</name>
    <name evidence="19" type="ORF">AUJ66_05135</name>
</gene>
<dbReference type="InterPro" id="IPR005758">
    <property type="entry name" value="UDP-N-AcMur_Ala_ligase_MurC"/>
</dbReference>
<dbReference type="STRING" id="1817893.AUJ66_05135"/>
<keyword evidence="15" id="KW-0472">Membrane</keyword>
<comment type="catalytic activity">
    <reaction evidence="13 14">
        <text>UDP-N-acetyl-alpha-D-muramate + L-alanine + ATP = UDP-N-acetyl-alpha-D-muramoyl-L-alanine + ADP + phosphate + H(+)</text>
        <dbReference type="Rhea" id="RHEA:23372"/>
        <dbReference type="ChEBI" id="CHEBI:15378"/>
        <dbReference type="ChEBI" id="CHEBI:30616"/>
        <dbReference type="ChEBI" id="CHEBI:43474"/>
        <dbReference type="ChEBI" id="CHEBI:57972"/>
        <dbReference type="ChEBI" id="CHEBI:70757"/>
        <dbReference type="ChEBI" id="CHEBI:83898"/>
        <dbReference type="ChEBI" id="CHEBI:456216"/>
        <dbReference type="EC" id="6.3.2.8"/>
    </reaction>
</comment>
<dbReference type="GO" id="GO:0051301">
    <property type="term" value="P:cell division"/>
    <property type="evidence" value="ECO:0007669"/>
    <property type="project" value="UniProtKB-KW"/>
</dbReference>
<keyword evidence="10 14" id="KW-0573">Peptidoglycan synthesis</keyword>
<dbReference type="SUPFAM" id="SSF53623">
    <property type="entry name" value="MurD-like peptide ligases, catalytic domain"/>
    <property type="match status" value="1"/>
</dbReference>
<accession>A0A1J4SF12</accession>
<evidence type="ECO:0000259" key="17">
    <source>
        <dbReference type="Pfam" id="PF02875"/>
    </source>
</evidence>
<feature type="domain" description="Mur ligase central" evidence="18">
    <location>
        <begin position="109"/>
        <end position="291"/>
    </location>
</feature>
<proteinExistence type="inferred from homology"/>
<comment type="pathway">
    <text evidence="2 14">Cell wall biogenesis; peptidoglycan biosynthesis.</text>
</comment>
<evidence type="ECO:0000256" key="3">
    <source>
        <dbReference type="ARBA" id="ARBA00012211"/>
    </source>
</evidence>
<dbReference type="Pfam" id="PF08245">
    <property type="entry name" value="Mur_ligase_M"/>
    <property type="match status" value="1"/>
</dbReference>